<evidence type="ECO:0000313" key="2">
    <source>
        <dbReference type="EMBL" id="MBX69080.1"/>
    </source>
</evidence>
<sequence length="39" mass="4642">MISKLNKIANRLNAFTHNYILLVQLCIYYSLLILFRLVD</sequence>
<dbReference type="EMBL" id="GGEC01088596">
    <property type="protein sequence ID" value="MBX69080.1"/>
    <property type="molecule type" value="Transcribed_RNA"/>
</dbReference>
<keyword evidence="1" id="KW-1133">Transmembrane helix</keyword>
<organism evidence="2">
    <name type="scientific">Rhizophora mucronata</name>
    <name type="common">Asiatic mangrove</name>
    <dbReference type="NCBI Taxonomy" id="61149"/>
    <lineage>
        <taxon>Eukaryota</taxon>
        <taxon>Viridiplantae</taxon>
        <taxon>Streptophyta</taxon>
        <taxon>Embryophyta</taxon>
        <taxon>Tracheophyta</taxon>
        <taxon>Spermatophyta</taxon>
        <taxon>Magnoliopsida</taxon>
        <taxon>eudicotyledons</taxon>
        <taxon>Gunneridae</taxon>
        <taxon>Pentapetalae</taxon>
        <taxon>rosids</taxon>
        <taxon>fabids</taxon>
        <taxon>Malpighiales</taxon>
        <taxon>Rhizophoraceae</taxon>
        <taxon>Rhizophora</taxon>
    </lineage>
</organism>
<keyword evidence="1" id="KW-0472">Membrane</keyword>
<accession>A0A2P2QQ07</accession>
<name>A0A2P2QQ07_RHIMU</name>
<dbReference type="AlphaFoldDB" id="A0A2P2QQ07"/>
<evidence type="ECO:0000256" key="1">
    <source>
        <dbReference type="SAM" id="Phobius"/>
    </source>
</evidence>
<proteinExistence type="predicted"/>
<feature type="transmembrane region" description="Helical" evidence="1">
    <location>
        <begin position="20"/>
        <end position="38"/>
    </location>
</feature>
<protein>
    <submittedName>
        <fullName evidence="2">Uncharacterized protein</fullName>
    </submittedName>
</protein>
<reference evidence="2" key="1">
    <citation type="submission" date="2018-02" db="EMBL/GenBank/DDBJ databases">
        <title>Rhizophora mucronata_Transcriptome.</title>
        <authorList>
            <person name="Meera S.P."/>
            <person name="Sreeshan A."/>
            <person name="Augustine A."/>
        </authorList>
    </citation>
    <scope>NUCLEOTIDE SEQUENCE</scope>
    <source>
        <tissue evidence="2">Leaf</tissue>
    </source>
</reference>
<keyword evidence="1" id="KW-0812">Transmembrane</keyword>